<dbReference type="GO" id="GO:0043190">
    <property type="term" value="C:ATP-binding cassette (ABC) transporter complex"/>
    <property type="evidence" value="ECO:0007669"/>
    <property type="project" value="InterPro"/>
</dbReference>
<feature type="domain" description="ABC transmembrane type-1" evidence="11">
    <location>
        <begin position="19"/>
        <end position="198"/>
    </location>
</feature>
<feature type="transmembrane region" description="Helical" evidence="10">
    <location>
        <begin position="20"/>
        <end position="43"/>
    </location>
</feature>
<dbReference type="GO" id="GO:0006865">
    <property type="term" value="P:amino acid transport"/>
    <property type="evidence" value="ECO:0007669"/>
    <property type="project" value="UniProtKB-KW"/>
</dbReference>
<dbReference type="PANTHER" id="PTHR30177">
    <property type="entry name" value="GLYCINE BETAINE/L-PROLINE TRANSPORT SYSTEM PERMEASE PROTEIN PROW"/>
    <property type="match status" value="1"/>
</dbReference>
<evidence type="ECO:0000313" key="13">
    <source>
        <dbReference type="Proteomes" id="UP000199087"/>
    </source>
</evidence>
<keyword evidence="3 10" id="KW-0813">Transport</keyword>
<evidence type="ECO:0000256" key="2">
    <source>
        <dbReference type="ARBA" id="ARBA00007069"/>
    </source>
</evidence>
<feature type="transmembrane region" description="Helical" evidence="10">
    <location>
        <begin position="133"/>
        <end position="159"/>
    </location>
</feature>
<keyword evidence="7 10" id="KW-0472">Membrane</keyword>
<dbReference type="Pfam" id="PF04069">
    <property type="entry name" value="OpuAC"/>
    <property type="match status" value="1"/>
</dbReference>
<dbReference type="PROSITE" id="PS50928">
    <property type="entry name" value="ABC_TM1"/>
    <property type="match status" value="1"/>
</dbReference>
<dbReference type="CDD" id="cd06261">
    <property type="entry name" value="TM_PBP2"/>
    <property type="match status" value="1"/>
</dbReference>
<comment type="similarity">
    <text evidence="2">Belongs to the binding-protein-dependent transport system permease family. CysTW subfamily.</text>
</comment>
<dbReference type="Gene3D" id="1.10.3720.10">
    <property type="entry name" value="MetI-like"/>
    <property type="match status" value="1"/>
</dbReference>
<dbReference type="STRING" id="1499688.BN000_04820"/>
<organism evidence="12 13">
    <name type="scientific">Neobacillus massiliamazoniensis</name>
    <dbReference type="NCBI Taxonomy" id="1499688"/>
    <lineage>
        <taxon>Bacteria</taxon>
        <taxon>Bacillati</taxon>
        <taxon>Bacillota</taxon>
        <taxon>Bacilli</taxon>
        <taxon>Bacillales</taxon>
        <taxon>Bacillaceae</taxon>
        <taxon>Neobacillus</taxon>
    </lineage>
</organism>
<feature type="transmembrane region" description="Helical" evidence="10">
    <location>
        <begin position="179"/>
        <end position="198"/>
    </location>
</feature>
<dbReference type="AlphaFoldDB" id="A0A0U1P3G4"/>
<evidence type="ECO:0000256" key="3">
    <source>
        <dbReference type="ARBA" id="ARBA00022448"/>
    </source>
</evidence>
<dbReference type="GO" id="GO:0031460">
    <property type="term" value="P:glycine betaine transport"/>
    <property type="evidence" value="ECO:0007669"/>
    <property type="project" value="TreeGrafter"/>
</dbReference>
<keyword evidence="5" id="KW-0029">Amino-acid transport</keyword>
<dbReference type="Proteomes" id="UP000199087">
    <property type="component" value="Unassembled WGS sequence"/>
</dbReference>
<dbReference type="InterPro" id="IPR007210">
    <property type="entry name" value="ABC_Gly_betaine_transp_sub-bd"/>
</dbReference>
<dbReference type="SUPFAM" id="SSF53850">
    <property type="entry name" value="Periplasmic binding protein-like II"/>
    <property type="match status" value="1"/>
</dbReference>
<keyword evidence="6 10" id="KW-1133">Transmembrane helix</keyword>
<evidence type="ECO:0000256" key="9">
    <source>
        <dbReference type="ARBA" id="ARBA00035652"/>
    </source>
</evidence>
<dbReference type="CDD" id="cd13610">
    <property type="entry name" value="PBP2_ChoS"/>
    <property type="match status" value="1"/>
</dbReference>
<sequence>MNNFLSVFSSRKSQLLTALLQHIEISLIALFFSLIIAIPLGIYLTRKQRIAEYIIGFTGVLQTIPSLALLGLLIPIFGIGTVPAVIALVAYALLPLLRNTYTGIKEVDPSLLEAASAMGMNRRKRLLKVELPLAMPVIMAGIRTATIFIIGTATIAALIGAGGLGDIILLGISRNDYSLVILGAVPAALLAIIFDLLLRKLERISFKKIMVATGAFALIIVLIMGSMIGPTIFHQGGQKTIVISGKLGSEPEILDYMYKLLIEDNTDLKVKLRTGLGDTTFVFNALKSKDIDVYPEFSGTVISDLLKENPVSTNSKEVYTQAKEGIAKKYNMVMLDPMQFNDTYAIAVPQSFADEYHLKKISDLVNVEQNVTAGFDPEFSDRKDGYPGLAQKYGLQFSVVTMDPSVRYHAIETGKVNLMDAFSTDGQLQKYHLVALEDDQHFFPPYQGAPLLRKETIQKYPEIVPALNKLAGKITDSQMQRMNYEVGVKGMSAEAVARDFLTKEGLLKGKK</sequence>
<keyword evidence="4 10" id="KW-0812">Transmembrane</keyword>
<gene>
    <name evidence="12" type="ORF">BN000_04820</name>
</gene>
<dbReference type="InterPro" id="IPR035906">
    <property type="entry name" value="MetI-like_sf"/>
</dbReference>
<dbReference type="OrthoDB" id="9801163at2"/>
<dbReference type="SUPFAM" id="SSF161098">
    <property type="entry name" value="MetI-like"/>
    <property type="match status" value="1"/>
</dbReference>
<protein>
    <submittedName>
        <fullName evidence="12">Glycine betaine ABC transporter periplasmic protein</fullName>
    </submittedName>
</protein>
<evidence type="ECO:0000256" key="8">
    <source>
        <dbReference type="ARBA" id="ARBA00035642"/>
    </source>
</evidence>
<feature type="transmembrane region" description="Helical" evidence="10">
    <location>
        <begin position="76"/>
        <end position="97"/>
    </location>
</feature>
<feature type="transmembrane region" description="Helical" evidence="10">
    <location>
        <begin position="210"/>
        <end position="233"/>
    </location>
</feature>
<evidence type="ECO:0000256" key="6">
    <source>
        <dbReference type="ARBA" id="ARBA00022989"/>
    </source>
</evidence>
<dbReference type="PANTHER" id="PTHR30177:SF4">
    <property type="entry name" value="OSMOPROTECTANT IMPORT PERMEASE PROTEIN OSMW"/>
    <property type="match status" value="1"/>
</dbReference>
<comment type="subcellular location">
    <subcellularLocation>
        <location evidence="1 10">Cell membrane</location>
        <topology evidence="1 10">Multi-pass membrane protein</topology>
    </subcellularLocation>
</comment>
<evidence type="ECO:0000256" key="7">
    <source>
        <dbReference type="ARBA" id="ARBA00023136"/>
    </source>
</evidence>
<evidence type="ECO:0000256" key="5">
    <source>
        <dbReference type="ARBA" id="ARBA00022970"/>
    </source>
</evidence>
<evidence type="ECO:0000256" key="1">
    <source>
        <dbReference type="ARBA" id="ARBA00004651"/>
    </source>
</evidence>
<dbReference type="InterPro" id="IPR058089">
    <property type="entry name" value="EgtUBC_SBD"/>
</dbReference>
<dbReference type="RefSeq" id="WP_090639031.1">
    <property type="nucleotide sequence ID" value="NZ_CVRB01000005.1"/>
</dbReference>
<comment type="similarity">
    <text evidence="8">In the C-terminal section; belongs to the OsmX family.</text>
</comment>
<name>A0A0U1P3G4_9BACI</name>
<evidence type="ECO:0000256" key="4">
    <source>
        <dbReference type="ARBA" id="ARBA00022692"/>
    </source>
</evidence>
<feature type="transmembrane region" description="Helical" evidence="10">
    <location>
        <begin position="50"/>
        <end position="70"/>
    </location>
</feature>
<evidence type="ECO:0000256" key="10">
    <source>
        <dbReference type="RuleBase" id="RU363032"/>
    </source>
</evidence>
<evidence type="ECO:0000259" key="11">
    <source>
        <dbReference type="PROSITE" id="PS50928"/>
    </source>
</evidence>
<proteinExistence type="inferred from homology"/>
<keyword evidence="13" id="KW-1185">Reference proteome</keyword>
<accession>A0A0U1P3G4</accession>
<dbReference type="GO" id="GO:0022857">
    <property type="term" value="F:transmembrane transporter activity"/>
    <property type="evidence" value="ECO:0007669"/>
    <property type="project" value="InterPro"/>
</dbReference>
<dbReference type="FunFam" id="1.10.3720.10:FF:000001">
    <property type="entry name" value="Glycine betaine ABC transporter, permease"/>
    <property type="match status" value="1"/>
</dbReference>
<dbReference type="Gene3D" id="3.40.190.10">
    <property type="entry name" value="Periplasmic binding protein-like II"/>
    <property type="match status" value="1"/>
</dbReference>
<comment type="similarity">
    <text evidence="9">In the N-terminal section; belongs to the binding-protein-dependent transport system permease family.</text>
</comment>
<dbReference type="Gene3D" id="3.40.190.120">
    <property type="entry name" value="Osmoprotection protein (prox), domain 2"/>
    <property type="match status" value="1"/>
</dbReference>
<dbReference type="InterPro" id="IPR000515">
    <property type="entry name" value="MetI-like"/>
</dbReference>
<dbReference type="EMBL" id="CVRB01000005">
    <property type="protein sequence ID" value="CRK84770.1"/>
    <property type="molecule type" value="Genomic_DNA"/>
</dbReference>
<dbReference type="Pfam" id="PF00528">
    <property type="entry name" value="BPD_transp_1"/>
    <property type="match status" value="1"/>
</dbReference>
<reference evidence="13" key="1">
    <citation type="submission" date="2015-05" db="EMBL/GenBank/DDBJ databases">
        <authorList>
            <person name="Urmite Genomes"/>
        </authorList>
    </citation>
    <scope>NUCLEOTIDE SEQUENCE [LARGE SCALE GENOMIC DNA]</scope>
    <source>
        <strain evidence="13">LF1</strain>
    </source>
</reference>
<dbReference type="InterPro" id="IPR051204">
    <property type="entry name" value="ABC_transp_perm/SBD"/>
</dbReference>
<evidence type="ECO:0000313" key="12">
    <source>
        <dbReference type="EMBL" id="CRK84770.1"/>
    </source>
</evidence>